<name>A0A9D4VG95_ADICA</name>
<dbReference type="Pfam" id="PF00069">
    <property type="entry name" value="Pkinase"/>
    <property type="match status" value="1"/>
</dbReference>
<keyword evidence="18" id="KW-0325">Glycoprotein</keyword>
<keyword evidence="11" id="KW-0430">Lectin</keyword>
<dbReference type="EC" id="2.7.11.1" evidence="5"/>
<dbReference type="InterPro" id="IPR000719">
    <property type="entry name" value="Prot_kinase_dom"/>
</dbReference>
<dbReference type="Proteomes" id="UP000886520">
    <property type="component" value="Chromosome 1"/>
</dbReference>
<dbReference type="Gene3D" id="3.30.200.20">
    <property type="entry name" value="Phosphorylase Kinase, domain 1"/>
    <property type="match status" value="1"/>
</dbReference>
<evidence type="ECO:0000256" key="7">
    <source>
        <dbReference type="ARBA" id="ARBA00022527"/>
    </source>
</evidence>
<evidence type="ECO:0000256" key="3">
    <source>
        <dbReference type="ARBA" id="ARBA00008536"/>
    </source>
</evidence>
<dbReference type="InterPro" id="IPR013320">
    <property type="entry name" value="ConA-like_dom_sf"/>
</dbReference>
<evidence type="ECO:0000256" key="21">
    <source>
        <dbReference type="PROSITE-ProRule" id="PRU10141"/>
    </source>
</evidence>
<evidence type="ECO:0000256" key="6">
    <source>
        <dbReference type="ARBA" id="ARBA00022475"/>
    </source>
</evidence>
<evidence type="ECO:0000259" key="23">
    <source>
        <dbReference type="PROSITE" id="PS50011"/>
    </source>
</evidence>
<keyword evidence="14 21" id="KW-0067">ATP-binding</keyword>
<evidence type="ECO:0000256" key="17">
    <source>
        <dbReference type="ARBA" id="ARBA00023170"/>
    </source>
</evidence>
<comment type="similarity">
    <text evidence="4">In the C-terminal section; belongs to the protein kinase superfamily. Ser/Thr protein kinase family.</text>
</comment>
<dbReference type="InterPro" id="IPR011009">
    <property type="entry name" value="Kinase-like_dom_sf"/>
</dbReference>
<dbReference type="PROSITE" id="PS50011">
    <property type="entry name" value="PROTEIN_KINASE_DOM"/>
    <property type="match status" value="1"/>
</dbReference>
<dbReference type="PROSITE" id="PS00108">
    <property type="entry name" value="PROTEIN_KINASE_ST"/>
    <property type="match status" value="1"/>
</dbReference>
<keyword evidence="6" id="KW-1003">Cell membrane</keyword>
<dbReference type="PANTHER" id="PTHR27007">
    <property type="match status" value="1"/>
</dbReference>
<dbReference type="InterPro" id="IPR008271">
    <property type="entry name" value="Ser/Thr_kinase_AS"/>
</dbReference>
<dbReference type="FunFam" id="1.10.510.10:FF:001023">
    <property type="entry name" value="Os07g0541700 protein"/>
    <property type="match status" value="1"/>
</dbReference>
<dbReference type="GO" id="GO:0005524">
    <property type="term" value="F:ATP binding"/>
    <property type="evidence" value="ECO:0007669"/>
    <property type="project" value="UniProtKB-UniRule"/>
</dbReference>
<comment type="catalytic activity">
    <reaction evidence="19">
        <text>L-threonyl-[protein] + ATP = O-phospho-L-threonyl-[protein] + ADP + H(+)</text>
        <dbReference type="Rhea" id="RHEA:46608"/>
        <dbReference type="Rhea" id="RHEA-COMP:11060"/>
        <dbReference type="Rhea" id="RHEA-COMP:11605"/>
        <dbReference type="ChEBI" id="CHEBI:15378"/>
        <dbReference type="ChEBI" id="CHEBI:30013"/>
        <dbReference type="ChEBI" id="CHEBI:30616"/>
        <dbReference type="ChEBI" id="CHEBI:61977"/>
        <dbReference type="ChEBI" id="CHEBI:456216"/>
        <dbReference type="EC" id="2.7.11.1"/>
    </reaction>
</comment>
<dbReference type="CDD" id="cd06899">
    <property type="entry name" value="lectin_legume_LecRK_Arcelin_ConA"/>
    <property type="match status" value="1"/>
</dbReference>
<evidence type="ECO:0000256" key="13">
    <source>
        <dbReference type="ARBA" id="ARBA00022777"/>
    </source>
</evidence>
<keyword evidence="12 21" id="KW-0547">Nucleotide-binding</keyword>
<evidence type="ECO:0000313" key="26">
    <source>
        <dbReference type="Proteomes" id="UP000886520"/>
    </source>
</evidence>
<feature type="domain" description="Protein kinase" evidence="23">
    <location>
        <begin position="369"/>
        <end position="519"/>
    </location>
</feature>
<evidence type="ECO:0000256" key="11">
    <source>
        <dbReference type="ARBA" id="ARBA00022734"/>
    </source>
</evidence>
<dbReference type="InterPro" id="IPR017441">
    <property type="entry name" value="Protein_kinase_ATP_BS"/>
</dbReference>
<dbReference type="OrthoDB" id="543442at2759"/>
<gene>
    <name evidence="24" type="ORF">GOP47_0001116</name>
    <name evidence="25" type="ORF">GOP47_0001117</name>
</gene>
<evidence type="ECO:0000256" key="16">
    <source>
        <dbReference type="ARBA" id="ARBA00023136"/>
    </source>
</evidence>
<dbReference type="GO" id="GO:0004674">
    <property type="term" value="F:protein serine/threonine kinase activity"/>
    <property type="evidence" value="ECO:0007669"/>
    <property type="project" value="UniProtKB-KW"/>
</dbReference>
<keyword evidence="15 22" id="KW-1133">Transmembrane helix</keyword>
<evidence type="ECO:0000256" key="4">
    <source>
        <dbReference type="ARBA" id="ARBA00010217"/>
    </source>
</evidence>
<evidence type="ECO:0000256" key="19">
    <source>
        <dbReference type="ARBA" id="ARBA00047899"/>
    </source>
</evidence>
<evidence type="ECO:0000256" key="2">
    <source>
        <dbReference type="ARBA" id="ARBA00004479"/>
    </source>
</evidence>
<evidence type="ECO:0000256" key="10">
    <source>
        <dbReference type="ARBA" id="ARBA00022729"/>
    </source>
</evidence>
<dbReference type="SUPFAM" id="SSF49899">
    <property type="entry name" value="Concanavalin A-like lectins/glucanases"/>
    <property type="match status" value="1"/>
</dbReference>
<evidence type="ECO:0000256" key="14">
    <source>
        <dbReference type="ARBA" id="ARBA00022840"/>
    </source>
</evidence>
<feature type="binding site" evidence="21">
    <location>
        <position position="398"/>
    </location>
    <ligand>
        <name>ATP</name>
        <dbReference type="ChEBI" id="CHEBI:30616"/>
    </ligand>
</feature>
<comment type="catalytic activity">
    <reaction evidence="20">
        <text>L-seryl-[protein] + ATP = O-phospho-L-seryl-[protein] + ADP + H(+)</text>
        <dbReference type="Rhea" id="RHEA:17989"/>
        <dbReference type="Rhea" id="RHEA-COMP:9863"/>
        <dbReference type="Rhea" id="RHEA-COMP:11604"/>
        <dbReference type="ChEBI" id="CHEBI:15378"/>
        <dbReference type="ChEBI" id="CHEBI:29999"/>
        <dbReference type="ChEBI" id="CHEBI:30616"/>
        <dbReference type="ChEBI" id="CHEBI:83421"/>
        <dbReference type="ChEBI" id="CHEBI:456216"/>
        <dbReference type="EC" id="2.7.11.1"/>
    </reaction>
</comment>
<reference evidence="25" key="1">
    <citation type="submission" date="2021-01" db="EMBL/GenBank/DDBJ databases">
        <title>Adiantum capillus-veneris genome.</title>
        <authorList>
            <person name="Fang Y."/>
            <person name="Liao Q."/>
        </authorList>
    </citation>
    <scope>NUCLEOTIDE SEQUENCE</scope>
    <source>
        <strain evidence="25">H3</strain>
        <tissue evidence="25">Leaf</tissue>
    </source>
</reference>
<dbReference type="GO" id="GO:0030246">
    <property type="term" value="F:carbohydrate binding"/>
    <property type="evidence" value="ECO:0007669"/>
    <property type="project" value="UniProtKB-KW"/>
</dbReference>
<keyword evidence="16 22" id="KW-0472">Membrane</keyword>
<accession>A0A9D4VG95</accession>
<comment type="subcellular location">
    <subcellularLocation>
        <location evidence="1">Cell membrane</location>
    </subcellularLocation>
    <subcellularLocation>
        <location evidence="2">Membrane</location>
        <topology evidence="2">Single-pass type I membrane protein</topology>
    </subcellularLocation>
</comment>
<dbReference type="FunFam" id="2.60.120.200:FF:000086">
    <property type="entry name" value="L-type lectin-domain containing receptor kinase S.4"/>
    <property type="match status" value="1"/>
</dbReference>
<dbReference type="GO" id="GO:0005886">
    <property type="term" value="C:plasma membrane"/>
    <property type="evidence" value="ECO:0007669"/>
    <property type="project" value="UniProtKB-SubCell"/>
</dbReference>
<keyword evidence="17" id="KW-0675">Receptor</keyword>
<keyword evidence="13" id="KW-0418">Kinase</keyword>
<dbReference type="SMART" id="SM00220">
    <property type="entry name" value="S_TKc"/>
    <property type="match status" value="1"/>
</dbReference>
<keyword evidence="7" id="KW-0723">Serine/threonine-protein kinase</keyword>
<evidence type="ECO:0000256" key="12">
    <source>
        <dbReference type="ARBA" id="ARBA00022741"/>
    </source>
</evidence>
<evidence type="ECO:0000256" key="5">
    <source>
        <dbReference type="ARBA" id="ARBA00012513"/>
    </source>
</evidence>
<proteinExistence type="inferred from homology"/>
<sequence length="519" mass="57431">MSHLNLFLDIGLALSLKNSLSMKLSLLALPIWCLSLSAILIQASLTESTSFVFNGFDSRNVSLSGIAEVDGRLVRLTNTSAEQLGRAFYPDPIHIKDASTNVVSSFSSTFVFCITPVPGTMGGHGMAFLMSPTLDSWGISSSRYLGMLNASQNGNTSNHVFAIEFDTVKDPEFEEINGNHVGINLNSMISFNSSEAGYWSPSANASKTVIILTSGEPIQAWVDYDGQRQQLNVSIAPTEHPQPFIPLLSVIVDLSNVLKEYTYVGFSGSTGNIVGTHRVLSWSFNSNGVAKSLDLSKLPSVFPKTSFLATTRFKVLVSFAVLVPILTLGSLLGLLLYKRSQREIVESWELEFGLHRYSYKELVLATRNFHEKELLGVGGFGRVYRGVLHKSSLEVAVKRLSRDSNQGEREFIAEMASTGRLRHQNLVQLLGWSRRKGEFLLMYDFMPNGSLDKLLFGKSTIVLRWEQRKKIVEGIASGMLYLHEGWEQQILHRDIKASNVLLDADMNAKLSDFGLCKAI</sequence>
<evidence type="ECO:0000256" key="22">
    <source>
        <dbReference type="SAM" id="Phobius"/>
    </source>
</evidence>
<evidence type="ECO:0000256" key="15">
    <source>
        <dbReference type="ARBA" id="ARBA00022989"/>
    </source>
</evidence>
<evidence type="ECO:0000256" key="1">
    <source>
        <dbReference type="ARBA" id="ARBA00004236"/>
    </source>
</evidence>
<evidence type="ECO:0000256" key="20">
    <source>
        <dbReference type="ARBA" id="ARBA00048679"/>
    </source>
</evidence>
<evidence type="ECO:0000256" key="18">
    <source>
        <dbReference type="ARBA" id="ARBA00023180"/>
    </source>
</evidence>
<evidence type="ECO:0000256" key="9">
    <source>
        <dbReference type="ARBA" id="ARBA00022692"/>
    </source>
</evidence>
<dbReference type="Gene3D" id="2.60.120.200">
    <property type="match status" value="1"/>
</dbReference>
<comment type="similarity">
    <text evidence="3">In the N-terminal section; belongs to the leguminous lectin family.</text>
</comment>
<dbReference type="EMBL" id="JABFUD020000001">
    <property type="protein sequence ID" value="KAI5084948.1"/>
    <property type="molecule type" value="Genomic_DNA"/>
</dbReference>
<dbReference type="AlphaFoldDB" id="A0A9D4VG95"/>
<dbReference type="SUPFAM" id="SSF56112">
    <property type="entry name" value="Protein kinase-like (PK-like)"/>
    <property type="match status" value="1"/>
</dbReference>
<dbReference type="PROSITE" id="PS00107">
    <property type="entry name" value="PROTEIN_KINASE_ATP"/>
    <property type="match status" value="1"/>
</dbReference>
<keyword evidence="9 22" id="KW-0812">Transmembrane</keyword>
<evidence type="ECO:0000313" key="25">
    <source>
        <dbReference type="EMBL" id="KAI5084948.1"/>
    </source>
</evidence>
<evidence type="ECO:0000256" key="8">
    <source>
        <dbReference type="ARBA" id="ARBA00022679"/>
    </source>
</evidence>
<protein>
    <recommendedName>
        <fullName evidence="5">non-specific serine/threonine protein kinase</fullName>
        <ecNumber evidence="5">2.7.11.1</ecNumber>
    </recommendedName>
</protein>
<keyword evidence="26" id="KW-1185">Reference proteome</keyword>
<organism evidence="25 26">
    <name type="scientific">Adiantum capillus-veneris</name>
    <name type="common">Maidenhair fern</name>
    <dbReference type="NCBI Taxonomy" id="13818"/>
    <lineage>
        <taxon>Eukaryota</taxon>
        <taxon>Viridiplantae</taxon>
        <taxon>Streptophyta</taxon>
        <taxon>Embryophyta</taxon>
        <taxon>Tracheophyta</taxon>
        <taxon>Polypodiopsida</taxon>
        <taxon>Polypodiidae</taxon>
        <taxon>Polypodiales</taxon>
        <taxon>Pteridineae</taxon>
        <taxon>Pteridaceae</taxon>
        <taxon>Vittarioideae</taxon>
        <taxon>Adiantum</taxon>
    </lineage>
</organism>
<dbReference type="InterPro" id="IPR050528">
    <property type="entry name" value="L-type_Lectin-RKs"/>
</dbReference>
<dbReference type="EMBL" id="JABFUD020000001">
    <property type="protein sequence ID" value="KAI5084947.1"/>
    <property type="molecule type" value="Genomic_DNA"/>
</dbReference>
<keyword evidence="8" id="KW-0808">Transferase</keyword>
<dbReference type="Gene3D" id="1.10.510.10">
    <property type="entry name" value="Transferase(Phosphotransferase) domain 1"/>
    <property type="match status" value="1"/>
</dbReference>
<keyword evidence="10" id="KW-0732">Signal</keyword>
<dbReference type="Pfam" id="PF00139">
    <property type="entry name" value="Lectin_legB"/>
    <property type="match status" value="1"/>
</dbReference>
<feature type="transmembrane region" description="Helical" evidence="22">
    <location>
        <begin position="315"/>
        <end position="337"/>
    </location>
</feature>
<evidence type="ECO:0000313" key="24">
    <source>
        <dbReference type="EMBL" id="KAI5084947.1"/>
    </source>
</evidence>
<dbReference type="InterPro" id="IPR001220">
    <property type="entry name" value="Legume_lectin_dom"/>
</dbReference>
<comment type="caution">
    <text evidence="25">The sequence shown here is derived from an EMBL/GenBank/DDBJ whole genome shotgun (WGS) entry which is preliminary data.</text>
</comment>